<sequence>MEGQKEAIQKQEEKLERDRQKLIDFQQAGIADTNLQDNIYCQEKPSKFRKQFESENVVTEDDKFVKQWLTREIYEEYSRKDDLERVEMIENLILEDKINIAHTYIQKITFRQSDKDDY</sequence>
<evidence type="ECO:0000313" key="3">
    <source>
        <dbReference type="Proteomes" id="UP000039865"/>
    </source>
</evidence>
<name>A0A078AVN3_STYLE</name>
<reference evidence="2 3" key="1">
    <citation type="submission" date="2014-06" db="EMBL/GenBank/DDBJ databases">
        <authorList>
            <person name="Swart Estienne"/>
        </authorList>
    </citation>
    <scope>NUCLEOTIDE SEQUENCE [LARGE SCALE GENOMIC DNA]</scope>
    <source>
        <strain evidence="2 3">130c</strain>
    </source>
</reference>
<evidence type="ECO:0000256" key="1">
    <source>
        <dbReference type="SAM" id="Coils"/>
    </source>
</evidence>
<keyword evidence="1" id="KW-0175">Coiled coil</keyword>
<gene>
    <name evidence="2" type="primary">Contig16175.g17237</name>
    <name evidence="2" type="ORF">STYLEM_14396</name>
</gene>
<protein>
    <submittedName>
        <fullName evidence="2">Uncharacterized protein</fullName>
    </submittedName>
</protein>
<dbReference type="EMBL" id="CCKQ01013630">
    <property type="protein sequence ID" value="CDW85322.1"/>
    <property type="molecule type" value="Genomic_DNA"/>
</dbReference>
<feature type="coiled-coil region" evidence="1">
    <location>
        <begin position="1"/>
        <end position="28"/>
    </location>
</feature>
<organism evidence="2 3">
    <name type="scientific">Stylonychia lemnae</name>
    <name type="common">Ciliate</name>
    <dbReference type="NCBI Taxonomy" id="5949"/>
    <lineage>
        <taxon>Eukaryota</taxon>
        <taxon>Sar</taxon>
        <taxon>Alveolata</taxon>
        <taxon>Ciliophora</taxon>
        <taxon>Intramacronucleata</taxon>
        <taxon>Spirotrichea</taxon>
        <taxon>Stichotrichia</taxon>
        <taxon>Sporadotrichida</taxon>
        <taxon>Oxytrichidae</taxon>
        <taxon>Stylonychinae</taxon>
        <taxon>Stylonychia</taxon>
    </lineage>
</organism>
<accession>A0A078AVN3</accession>
<keyword evidence="3" id="KW-1185">Reference proteome</keyword>
<evidence type="ECO:0000313" key="2">
    <source>
        <dbReference type="EMBL" id="CDW85322.1"/>
    </source>
</evidence>
<dbReference type="Proteomes" id="UP000039865">
    <property type="component" value="Unassembled WGS sequence"/>
</dbReference>
<dbReference type="AlphaFoldDB" id="A0A078AVN3"/>
<proteinExistence type="predicted"/>
<dbReference type="InParanoid" id="A0A078AVN3"/>